<dbReference type="PANTHER" id="PTHR34582:SF6">
    <property type="entry name" value="UPF0702 TRANSMEMBRANE PROTEIN YCAP"/>
    <property type="match status" value="1"/>
</dbReference>
<protein>
    <recommendedName>
        <fullName evidence="8">YetF C-terminal domain-containing protein</fullName>
    </recommendedName>
</protein>
<keyword evidence="10" id="KW-1185">Reference proteome</keyword>
<evidence type="ECO:0000256" key="7">
    <source>
        <dbReference type="SAM" id="Phobius"/>
    </source>
</evidence>
<organism evidence="9 10">
    <name type="scientific">Microbacterium pygmaeum</name>
    <dbReference type="NCBI Taxonomy" id="370764"/>
    <lineage>
        <taxon>Bacteria</taxon>
        <taxon>Bacillati</taxon>
        <taxon>Actinomycetota</taxon>
        <taxon>Actinomycetes</taxon>
        <taxon>Micrococcales</taxon>
        <taxon>Microbacteriaceae</taxon>
        <taxon>Microbacterium</taxon>
    </lineage>
</organism>
<feature type="transmembrane region" description="Helical" evidence="7">
    <location>
        <begin position="37"/>
        <end position="61"/>
    </location>
</feature>
<reference evidence="9 10" key="1">
    <citation type="submission" date="2016-10" db="EMBL/GenBank/DDBJ databases">
        <authorList>
            <person name="de Groot N.N."/>
        </authorList>
    </citation>
    <scope>NUCLEOTIDE SEQUENCE [LARGE SCALE GENOMIC DNA]</scope>
    <source>
        <strain evidence="9 10">DSM 23142</strain>
    </source>
</reference>
<feature type="domain" description="YetF C-terminal" evidence="8">
    <location>
        <begin position="95"/>
        <end position="156"/>
    </location>
</feature>
<evidence type="ECO:0000256" key="1">
    <source>
        <dbReference type="ARBA" id="ARBA00004651"/>
    </source>
</evidence>
<evidence type="ECO:0000256" key="6">
    <source>
        <dbReference type="ARBA" id="ARBA00023136"/>
    </source>
</evidence>
<evidence type="ECO:0000256" key="4">
    <source>
        <dbReference type="ARBA" id="ARBA00022692"/>
    </source>
</evidence>
<proteinExistence type="inferred from homology"/>
<evidence type="ECO:0000256" key="3">
    <source>
        <dbReference type="ARBA" id="ARBA00022475"/>
    </source>
</evidence>
<evidence type="ECO:0000256" key="2">
    <source>
        <dbReference type="ARBA" id="ARBA00006448"/>
    </source>
</evidence>
<comment type="similarity">
    <text evidence="2">Belongs to the UPF0702 family.</text>
</comment>
<dbReference type="Gene3D" id="3.30.240.20">
    <property type="entry name" value="bsu07140 like domains"/>
    <property type="match status" value="1"/>
</dbReference>
<evidence type="ECO:0000313" key="9">
    <source>
        <dbReference type="EMBL" id="SDG78497.1"/>
    </source>
</evidence>
<comment type="subcellular location">
    <subcellularLocation>
        <location evidence="1">Cell membrane</location>
        <topology evidence="1">Multi-pass membrane protein</topology>
    </subcellularLocation>
</comment>
<keyword evidence="3" id="KW-1003">Cell membrane</keyword>
<feature type="transmembrane region" description="Helical" evidence="7">
    <location>
        <begin position="12"/>
        <end position="30"/>
    </location>
</feature>
<dbReference type="AlphaFoldDB" id="A0A1G7X313"/>
<keyword evidence="4 7" id="KW-0812">Transmembrane</keyword>
<gene>
    <name evidence="9" type="ORF">SAMN04489810_1286</name>
</gene>
<dbReference type="EMBL" id="LT629692">
    <property type="protein sequence ID" value="SDG78497.1"/>
    <property type="molecule type" value="Genomic_DNA"/>
</dbReference>
<dbReference type="Pfam" id="PF04239">
    <property type="entry name" value="DUF421"/>
    <property type="match status" value="1"/>
</dbReference>
<accession>A0A1G7X313</accession>
<evidence type="ECO:0000259" key="8">
    <source>
        <dbReference type="Pfam" id="PF04239"/>
    </source>
</evidence>
<dbReference type="InterPro" id="IPR023090">
    <property type="entry name" value="UPF0702_alpha/beta_dom_sf"/>
</dbReference>
<dbReference type="PANTHER" id="PTHR34582">
    <property type="entry name" value="UPF0702 TRANSMEMBRANE PROTEIN YCAP"/>
    <property type="match status" value="1"/>
</dbReference>
<dbReference type="Proteomes" id="UP000199009">
    <property type="component" value="Chromosome I"/>
</dbReference>
<sequence length="177" mass="18634">MIELLTISPLEVLATIIATIAMYLVMVVLIRVLGQRLIASLSSFDVAAVVAFGAIIGRASLGQEPRLMTGVVALCTLVLIQAVVGAIRSTAFGARVVAVKPVLLMAGSTPIEANLRRCHISHAELRSRIRLAGVGHPDEIAAVVFEPSGTVSVLRAGIPLSDDLFVDVIGAEHLRQP</sequence>
<keyword evidence="6 7" id="KW-0472">Membrane</keyword>
<keyword evidence="5 7" id="KW-1133">Transmembrane helix</keyword>
<evidence type="ECO:0000256" key="5">
    <source>
        <dbReference type="ARBA" id="ARBA00022989"/>
    </source>
</evidence>
<dbReference type="GO" id="GO:0005886">
    <property type="term" value="C:plasma membrane"/>
    <property type="evidence" value="ECO:0007669"/>
    <property type="project" value="UniProtKB-SubCell"/>
</dbReference>
<evidence type="ECO:0000313" key="10">
    <source>
        <dbReference type="Proteomes" id="UP000199009"/>
    </source>
</evidence>
<name>A0A1G7X313_9MICO</name>
<feature type="transmembrane region" description="Helical" evidence="7">
    <location>
        <begin position="67"/>
        <end position="87"/>
    </location>
</feature>
<dbReference type="InterPro" id="IPR007353">
    <property type="entry name" value="DUF421"/>
</dbReference>